<dbReference type="OrthoDB" id="10038899at2759"/>
<dbReference type="Gene3D" id="1.10.150.50">
    <property type="entry name" value="Transcription Factor, Ets-1"/>
    <property type="match status" value="1"/>
</dbReference>
<accession>A0A9Q0E6H7</accession>
<name>A0A9Q0E6H7_9TELE</name>
<evidence type="ECO:0000313" key="1">
    <source>
        <dbReference type="EMBL" id="KAJ3600944.1"/>
    </source>
</evidence>
<dbReference type="AlphaFoldDB" id="A0A9Q0E6H7"/>
<dbReference type="Proteomes" id="UP001148018">
    <property type="component" value="Unassembled WGS sequence"/>
</dbReference>
<comment type="caution">
    <text evidence="1">The sequence shown here is derived from an EMBL/GenBank/DDBJ whole genome shotgun (WGS) entry which is preliminary data.</text>
</comment>
<protein>
    <submittedName>
        <fullName evidence="1">Uncharacterized protein</fullName>
    </submittedName>
</protein>
<evidence type="ECO:0000313" key="2">
    <source>
        <dbReference type="Proteomes" id="UP001148018"/>
    </source>
</evidence>
<sequence>MALSPTATAARRVFAAASQSSHQGGGQRENIELTFKNNNVNRMGDLSDFLRQRDVSEETIETLEHEKIDASTIQLMTDEDLKTYFPSYGDRLAVLGFCRRKENIHKNTRKSQLFERLKTKLAK</sequence>
<reference evidence="1" key="1">
    <citation type="submission" date="2022-07" db="EMBL/GenBank/DDBJ databases">
        <title>Chromosome-level genome of Muraenolepis orangiensis.</title>
        <authorList>
            <person name="Kim J."/>
        </authorList>
    </citation>
    <scope>NUCLEOTIDE SEQUENCE</scope>
    <source>
        <strain evidence="1">KU_S4_2022</strain>
        <tissue evidence="1">Muscle</tissue>
    </source>
</reference>
<dbReference type="EMBL" id="JANIIK010000047">
    <property type="protein sequence ID" value="KAJ3600944.1"/>
    <property type="molecule type" value="Genomic_DNA"/>
</dbReference>
<proteinExistence type="predicted"/>
<organism evidence="1 2">
    <name type="scientific">Muraenolepis orangiensis</name>
    <name type="common">Patagonian moray cod</name>
    <dbReference type="NCBI Taxonomy" id="630683"/>
    <lineage>
        <taxon>Eukaryota</taxon>
        <taxon>Metazoa</taxon>
        <taxon>Chordata</taxon>
        <taxon>Craniata</taxon>
        <taxon>Vertebrata</taxon>
        <taxon>Euteleostomi</taxon>
        <taxon>Actinopterygii</taxon>
        <taxon>Neopterygii</taxon>
        <taxon>Teleostei</taxon>
        <taxon>Neoteleostei</taxon>
        <taxon>Acanthomorphata</taxon>
        <taxon>Zeiogadaria</taxon>
        <taxon>Gadariae</taxon>
        <taxon>Gadiformes</taxon>
        <taxon>Muraenolepidoidei</taxon>
        <taxon>Muraenolepididae</taxon>
        <taxon>Muraenolepis</taxon>
    </lineage>
</organism>
<gene>
    <name evidence="1" type="ORF">NHX12_031917</name>
</gene>
<dbReference type="InterPro" id="IPR013761">
    <property type="entry name" value="SAM/pointed_sf"/>
</dbReference>
<keyword evidence="2" id="KW-1185">Reference proteome</keyword>